<dbReference type="InterPro" id="IPR018073">
    <property type="entry name" value="Prot_inh_cystat_CS"/>
</dbReference>
<dbReference type="InterPro" id="IPR046350">
    <property type="entry name" value="Cystatin_sf"/>
</dbReference>
<dbReference type="InParanoid" id="A0A2R5GJQ4"/>
<dbReference type="SUPFAM" id="SSF54403">
    <property type="entry name" value="Cystatin/monellin"/>
    <property type="match status" value="1"/>
</dbReference>
<reference evidence="2 3" key="1">
    <citation type="submission" date="2017-12" db="EMBL/GenBank/DDBJ databases">
        <title>Sequencing, de novo assembly and annotation of complete genome of a new Thraustochytrid species, strain FCC1311.</title>
        <authorList>
            <person name="Sedici K."/>
            <person name="Godart F."/>
            <person name="Aiese Cigliano R."/>
            <person name="Sanseverino W."/>
            <person name="Barakat M."/>
            <person name="Ortet P."/>
            <person name="Marechal E."/>
            <person name="Cagnac O."/>
            <person name="Amato A."/>
        </authorList>
    </citation>
    <scope>NUCLEOTIDE SEQUENCE [LARGE SCALE GENOMIC DNA]</scope>
</reference>
<dbReference type="Proteomes" id="UP000241890">
    <property type="component" value="Unassembled WGS sequence"/>
</dbReference>
<dbReference type="Gene3D" id="3.10.450.10">
    <property type="match status" value="1"/>
</dbReference>
<protein>
    <submittedName>
        <fullName evidence="2">Cystatin-A2</fullName>
    </submittedName>
</protein>
<accession>A0A2R5GJQ4</accession>
<proteinExistence type="predicted"/>
<evidence type="ECO:0000313" key="3">
    <source>
        <dbReference type="Proteomes" id="UP000241890"/>
    </source>
</evidence>
<gene>
    <name evidence="2" type="ORF">FCC1311_073472</name>
</gene>
<keyword evidence="3" id="KW-1185">Reference proteome</keyword>
<evidence type="ECO:0000313" key="2">
    <source>
        <dbReference type="EMBL" id="GBG31126.1"/>
    </source>
</evidence>
<name>A0A2R5GJQ4_9STRA</name>
<dbReference type="EMBL" id="BEYU01000091">
    <property type="protein sequence ID" value="GBG31126.1"/>
    <property type="molecule type" value="Genomic_DNA"/>
</dbReference>
<sequence length="128" mass="14204">MTDAEVKQQEELVDSRREEVPRQQKLVGAFGDLQEPDETTHQLLDTFLPKLEETVQSSGENTKVSDVADVKIIGVQRQVVAGTNHKIFLEIKSSGSKFVMTIFEPLPSARAAPELMGVEKHEGEEKTA</sequence>
<dbReference type="AlphaFoldDB" id="A0A2R5GJQ4"/>
<dbReference type="PROSITE" id="PS00287">
    <property type="entry name" value="CYSTATIN"/>
    <property type="match status" value="1"/>
</dbReference>
<evidence type="ECO:0000256" key="1">
    <source>
        <dbReference type="SAM" id="MobiDB-lite"/>
    </source>
</evidence>
<feature type="region of interest" description="Disordered" evidence="1">
    <location>
        <begin position="1"/>
        <end position="20"/>
    </location>
</feature>
<comment type="caution">
    <text evidence="2">The sequence shown here is derived from an EMBL/GenBank/DDBJ whole genome shotgun (WGS) entry which is preliminary data.</text>
</comment>
<organism evidence="2 3">
    <name type="scientific">Hondaea fermentalgiana</name>
    <dbReference type="NCBI Taxonomy" id="2315210"/>
    <lineage>
        <taxon>Eukaryota</taxon>
        <taxon>Sar</taxon>
        <taxon>Stramenopiles</taxon>
        <taxon>Bigyra</taxon>
        <taxon>Labyrinthulomycetes</taxon>
        <taxon>Thraustochytrida</taxon>
        <taxon>Thraustochytriidae</taxon>
        <taxon>Hondaea</taxon>
    </lineage>
</organism>